<dbReference type="PANTHER" id="PTHR43630:SF2">
    <property type="entry name" value="GLYCOSYLTRANSFERASE"/>
    <property type="match status" value="1"/>
</dbReference>
<keyword evidence="3" id="KW-1185">Reference proteome</keyword>
<dbReference type="STRING" id="1173027.Mic7113_5044"/>
<dbReference type="Gene3D" id="1.25.40.10">
    <property type="entry name" value="Tetratricopeptide repeat domain"/>
    <property type="match status" value="1"/>
</dbReference>
<dbReference type="InterPro" id="IPR029044">
    <property type="entry name" value="Nucleotide-diphossugar_trans"/>
</dbReference>
<accession>K9WME2</accession>
<dbReference type="PATRIC" id="fig|1173027.3.peg.5591"/>
<organism evidence="2 3">
    <name type="scientific">Allocoleopsis franciscana PCC 7113</name>
    <dbReference type="NCBI Taxonomy" id="1173027"/>
    <lineage>
        <taxon>Bacteria</taxon>
        <taxon>Bacillati</taxon>
        <taxon>Cyanobacteriota</taxon>
        <taxon>Cyanophyceae</taxon>
        <taxon>Coleofasciculales</taxon>
        <taxon>Coleofasciculaceae</taxon>
        <taxon>Allocoleopsis</taxon>
        <taxon>Allocoleopsis franciscana</taxon>
    </lineage>
</organism>
<evidence type="ECO:0000313" key="3">
    <source>
        <dbReference type="Proteomes" id="UP000010471"/>
    </source>
</evidence>
<dbReference type="Gene3D" id="3.90.550.10">
    <property type="entry name" value="Spore Coat Polysaccharide Biosynthesis Protein SpsA, Chain A"/>
    <property type="match status" value="1"/>
</dbReference>
<feature type="domain" description="Glycosyltransferase 2-like" evidence="1">
    <location>
        <begin position="14"/>
        <end position="95"/>
    </location>
</feature>
<dbReference type="SUPFAM" id="SSF48452">
    <property type="entry name" value="TPR-like"/>
    <property type="match status" value="1"/>
</dbReference>
<reference evidence="2 3" key="1">
    <citation type="submission" date="2012-06" db="EMBL/GenBank/DDBJ databases">
        <title>Finished chromosome of genome of Microcoleus sp. PCC 7113.</title>
        <authorList>
            <consortium name="US DOE Joint Genome Institute"/>
            <person name="Gugger M."/>
            <person name="Coursin T."/>
            <person name="Rippka R."/>
            <person name="Tandeau De Marsac N."/>
            <person name="Huntemann M."/>
            <person name="Wei C.-L."/>
            <person name="Han J."/>
            <person name="Detter J.C."/>
            <person name="Han C."/>
            <person name="Tapia R."/>
            <person name="Chen A."/>
            <person name="Kyrpides N."/>
            <person name="Mavromatis K."/>
            <person name="Markowitz V."/>
            <person name="Szeto E."/>
            <person name="Ivanova N."/>
            <person name="Pagani I."/>
            <person name="Pati A."/>
            <person name="Goodwin L."/>
            <person name="Nordberg H.P."/>
            <person name="Cantor M.N."/>
            <person name="Hua S.X."/>
            <person name="Woyke T."/>
            <person name="Kerfeld C.A."/>
        </authorList>
    </citation>
    <scope>NUCLEOTIDE SEQUENCE [LARGE SCALE GENOMIC DNA]</scope>
    <source>
        <strain evidence="2 3">PCC 7113</strain>
    </source>
</reference>
<dbReference type="InterPro" id="IPR019734">
    <property type="entry name" value="TPR_rpt"/>
</dbReference>
<dbReference type="eggNOG" id="COG0457">
    <property type="taxonomic scope" value="Bacteria"/>
</dbReference>
<sequence>MNHPEHLLKKTNLSLCMIVKNERENLSRCLASAQSYVSEIVVVDTGSEDETPEIAKQFGAKLEYFEWCNDFAAARNYALSKVTGDWILVLDADEELIVTSEDFLIQLTSSPEIIAYSLSLTDVDSPQRMTPLQTPRLFRNKEEFRYVSGYHEQLTYQGRAISHNLIGQLDGLEILHYGYGVNQIYQKNVNRNIPILESIRQQEGLSIMLLYCLAGMYSDTQQIEKAQECYAEAFDKLLPDLMDGTVPKQSGFVPSLMFILGTQFLQEEDYETVRLICQRGLEWFPNHPPLNYLTGSALKILGFPLGASVYFKTCLELNRNNNYYKGEPFEQRYMTTYPAYDLGRIYIELEQPQEALAAFELVLSFDANFMDAQQKVDMIKQYLATQA</sequence>
<dbReference type="HOGENOM" id="CLU_023736_3_1_3"/>
<evidence type="ECO:0000259" key="1">
    <source>
        <dbReference type="Pfam" id="PF00535"/>
    </source>
</evidence>
<dbReference type="Pfam" id="PF00535">
    <property type="entry name" value="Glycos_transf_2"/>
    <property type="match status" value="1"/>
</dbReference>
<gene>
    <name evidence="2" type="ORF">Mic7113_5044</name>
</gene>
<keyword evidence="2" id="KW-0808">Transferase</keyword>
<protein>
    <submittedName>
        <fullName evidence="2">Glycosyl transferase</fullName>
    </submittedName>
</protein>
<dbReference type="PANTHER" id="PTHR43630">
    <property type="entry name" value="POLY-BETA-1,6-N-ACETYL-D-GLUCOSAMINE SYNTHASE"/>
    <property type="match status" value="1"/>
</dbReference>
<dbReference type="Proteomes" id="UP000010471">
    <property type="component" value="Chromosome"/>
</dbReference>
<evidence type="ECO:0000313" key="2">
    <source>
        <dbReference type="EMBL" id="AFZ20702.1"/>
    </source>
</evidence>
<dbReference type="AlphaFoldDB" id="K9WME2"/>
<name>K9WME2_9CYAN</name>
<proteinExistence type="predicted"/>
<dbReference type="eggNOG" id="COG0463">
    <property type="taxonomic scope" value="Bacteria"/>
</dbReference>
<dbReference type="InterPro" id="IPR001173">
    <property type="entry name" value="Glyco_trans_2-like"/>
</dbReference>
<dbReference type="RefSeq" id="WP_015184835.1">
    <property type="nucleotide sequence ID" value="NC_019738.1"/>
</dbReference>
<dbReference type="SUPFAM" id="SSF53448">
    <property type="entry name" value="Nucleotide-diphospho-sugar transferases"/>
    <property type="match status" value="1"/>
</dbReference>
<dbReference type="OrthoDB" id="9785185at2"/>
<dbReference type="CDD" id="cd02511">
    <property type="entry name" value="Beta4Glucosyltransferase"/>
    <property type="match status" value="1"/>
</dbReference>
<dbReference type="GO" id="GO:0016740">
    <property type="term" value="F:transferase activity"/>
    <property type="evidence" value="ECO:0007669"/>
    <property type="project" value="UniProtKB-KW"/>
</dbReference>
<dbReference type="EMBL" id="CP003630">
    <property type="protein sequence ID" value="AFZ20702.1"/>
    <property type="molecule type" value="Genomic_DNA"/>
</dbReference>
<dbReference type="InterPro" id="IPR011990">
    <property type="entry name" value="TPR-like_helical_dom_sf"/>
</dbReference>
<dbReference type="KEGG" id="mic:Mic7113_5044"/>
<dbReference type="Pfam" id="PF13181">
    <property type="entry name" value="TPR_8"/>
    <property type="match status" value="1"/>
</dbReference>